<evidence type="ECO:0000313" key="5">
    <source>
        <dbReference type="EMBL" id="MDA3624926.1"/>
    </source>
</evidence>
<protein>
    <submittedName>
        <fullName evidence="5">Metalloregulator ArsR/SmtB family transcription factor</fullName>
    </submittedName>
</protein>
<dbReference type="InterPro" id="IPR036390">
    <property type="entry name" value="WH_DNA-bd_sf"/>
</dbReference>
<dbReference type="EMBL" id="JAQGLA010000005">
    <property type="protein sequence ID" value="MDA3624926.1"/>
    <property type="molecule type" value="Genomic_DNA"/>
</dbReference>
<sequence length="107" mass="11492">MDEQMGMLPQPDLAAIDVDTVLGALADPVRLSIVRELDRVGESTCSALDVPVNASTVSHHLHALREAGVVTTRIAGRTRPSRLRTDDLDARFPGLLNAILRAEPASK</sequence>
<organism evidence="5 6">
    <name type="scientific">Saccharopolyspora oryzae</name>
    <dbReference type="NCBI Taxonomy" id="2997343"/>
    <lineage>
        <taxon>Bacteria</taxon>
        <taxon>Bacillati</taxon>
        <taxon>Actinomycetota</taxon>
        <taxon>Actinomycetes</taxon>
        <taxon>Pseudonocardiales</taxon>
        <taxon>Pseudonocardiaceae</taxon>
        <taxon>Saccharopolyspora</taxon>
    </lineage>
</organism>
<keyword evidence="3" id="KW-0804">Transcription</keyword>
<dbReference type="InterPro" id="IPR036388">
    <property type="entry name" value="WH-like_DNA-bd_sf"/>
</dbReference>
<evidence type="ECO:0000256" key="1">
    <source>
        <dbReference type="ARBA" id="ARBA00023015"/>
    </source>
</evidence>
<dbReference type="PANTHER" id="PTHR33154">
    <property type="entry name" value="TRANSCRIPTIONAL REGULATOR, ARSR FAMILY"/>
    <property type="match status" value="1"/>
</dbReference>
<dbReference type="InterPro" id="IPR051081">
    <property type="entry name" value="HTH_MetalResp_TranReg"/>
</dbReference>
<dbReference type="CDD" id="cd00090">
    <property type="entry name" value="HTH_ARSR"/>
    <property type="match status" value="1"/>
</dbReference>
<dbReference type="InterPro" id="IPR001845">
    <property type="entry name" value="HTH_ArsR_DNA-bd_dom"/>
</dbReference>
<proteinExistence type="predicted"/>
<feature type="domain" description="HTH arsR-type" evidence="4">
    <location>
        <begin position="10"/>
        <end position="103"/>
    </location>
</feature>
<dbReference type="PROSITE" id="PS50987">
    <property type="entry name" value="HTH_ARSR_2"/>
    <property type="match status" value="1"/>
</dbReference>
<dbReference type="SMART" id="SM00418">
    <property type="entry name" value="HTH_ARSR"/>
    <property type="match status" value="1"/>
</dbReference>
<evidence type="ECO:0000259" key="4">
    <source>
        <dbReference type="PROSITE" id="PS50987"/>
    </source>
</evidence>
<name>A0ABT4UT76_9PSEU</name>
<dbReference type="Gene3D" id="1.10.10.10">
    <property type="entry name" value="Winged helix-like DNA-binding domain superfamily/Winged helix DNA-binding domain"/>
    <property type="match status" value="1"/>
</dbReference>
<dbReference type="PANTHER" id="PTHR33154:SF12">
    <property type="entry name" value="TRANSCRIPTIONAL REGULATORY PROTEIN"/>
    <property type="match status" value="1"/>
</dbReference>
<evidence type="ECO:0000256" key="3">
    <source>
        <dbReference type="ARBA" id="ARBA00023163"/>
    </source>
</evidence>
<dbReference type="Pfam" id="PF12840">
    <property type="entry name" value="HTH_20"/>
    <property type="match status" value="1"/>
</dbReference>
<evidence type="ECO:0000313" key="6">
    <source>
        <dbReference type="Proteomes" id="UP001210380"/>
    </source>
</evidence>
<dbReference type="Proteomes" id="UP001210380">
    <property type="component" value="Unassembled WGS sequence"/>
</dbReference>
<dbReference type="InterPro" id="IPR011991">
    <property type="entry name" value="ArsR-like_HTH"/>
</dbReference>
<accession>A0ABT4UT76</accession>
<evidence type="ECO:0000256" key="2">
    <source>
        <dbReference type="ARBA" id="ARBA00023125"/>
    </source>
</evidence>
<reference evidence="5 6" key="1">
    <citation type="submission" date="2022-11" db="EMBL/GenBank/DDBJ databases">
        <title>Draft genome sequence of Saccharopolyspora sp. WRP15-2 isolated from rhizosphere soils of wild rice in Thailand.</title>
        <authorList>
            <person name="Duangmal K."/>
            <person name="Kammanee S."/>
            <person name="Muangham S."/>
        </authorList>
    </citation>
    <scope>NUCLEOTIDE SEQUENCE [LARGE SCALE GENOMIC DNA]</scope>
    <source>
        <strain evidence="5 6">WRP15-2</strain>
    </source>
</reference>
<keyword evidence="6" id="KW-1185">Reference proteome</keyword>
<keyword evidence="1" id="KW-0805">Transcription regulation</keyword>
<gene>
    <name evidence="5" type="ORF">OU415_05725</name>
</gene>
<keyword evidence="2" id="KW-0238">DNA-binding</keyword>
<dbReference type="RefSeq" id="WP_270947497.1">
    <property type="nucleotide sequence ID" value="NZ_JAQGLA010000005.1"/>
</dbReference>
<comment type="caution">
    <text evidence="5">The sequence shown here is derived from an EMBL/GenBank/DDBJ whole genome shotgun (WGS) entry which is preliminary data.</text>
</comment>
<dbReference type="SUPFAM" id="SSF46785">
    <property type="entry name" value="Winged helix' DNA-binding domain"/>
    <property type="match status" value="1"/>
</dbReference>
<dbReference type="PRINTS" id="PR00778">
    <property type="entry name" value="HTHARSR"/>
</dbReference>